<feature type="region of interest" description="Disordered" evidence="1">
    <location>
        <begin position="147"/>
        <end position="221"/>
    </location>
</feature>
<dbReference type="EMBL" id="NMQT01000102">
    <property type="protein sequence ID" value="OXM50270.1"/>
    <property type="molecule type" value="Genomic_DNA"/>
</dbReference>
<protein>
    <submittedName>
        <fullName evidence="2">Uncharacterized protein</fullName>
    </submittedName>
</protein>
<name>A0A229RUE1_9PSEU</name>
<evidence type="ECO:0000313" key="3">
    <source>
        <dbReference type="Proteomes" id="UP000215223"/>
    </source>
</evidence>
<comment type="caution">
    <text evidence="2">The sequence shown here is derived from an EMBL/GenBank/DDBJ whole genome shotgun (WGS) entry which is preliminary data.</text>
</comment>
<organism evidence="2 3">
    <name type="scientific">Amycolatopsis thailandensis</name>
    <dbReference type="NCBI Taxonomy" id="589330"/>
    <lineage>
        <taxon>Bacteria</taxon>
        <taxon>Bacillati</taxon>
        <taxon>Actinomycetota</taxon>
        <taxon>Actinomycetes</taxon>
        <taxon>Pseudonocardiales</taxon>
        <taxon>Pseudonocardiaceae</taxon>
        <taxon>Amycolatopsis</taxon>
    </lineage>
</organism>
<proteinExistence type="predicted"/>
<gene>
    <name evidence="2" type="ORF">CFP71_27950</name>
</gene>
<keyword evidence="3" id="KW-1185">Reference proteome</keyword>
<dbReference type="AlphaFoldDB" id="A0A229RUE1"/>
<feature type="compositionally biased region" description="Polar residues" evidence="1">
    <location>
        <begin position="151"/>
        <end position="164"/>
    </location>
</feature>
<evidence type="ECO:0000313" key="2">
    <source>
        <dbReference type="EMBL" id="OXM50270.1"/>
    </source>
</evidence>
<dbReference type="Proteomes" id="UP000215223">
    <property type="component" value="Unassembled WGS sequence"/>
</dbReference>
<sequence length="221" mass="23686">MVTIGHDVRVTVAIDTRAGTNVELLYLTVDLGERPLLNTVSANAAALSTLAAYASNLTSSALPERWSHESGLRIVRTSLASPWVTVISDLAANSRPLGYGVAGLYGLHRLLQIVMNWQNHRADLAERHLHLEALRDAMLRESVLKRPESFGSESRSTGEQSAVSFTHAGPVTGEPEPGQPYDSQADEAQQHLDSATAAGQELGQITAVEMIAPDDPRATGT</sequence>
<evidence type="ECO:0000256" key="1">
    <source>
        <dbReference type="SAM" id="MobiDB-lite"/>
    </source>
</evidence>
<reference evidence="2 3" key="1">
    <citation type="submission" date="2017-07" db="EMBL/GenBank/DDBJ databases">
        <title>Amycolatopsis thailandensis Genome sequencing and assembly.</title>
        <authorList>
            <person name="Kaur N."/>
            <person name="Mayilraj S."/>
        </authorList>
    </citation>
    <scope>NUCLEOTIDE SEQUENCE [LARGE SCALE GENOMIC DNA]</scope>
    <source>
        <strain evidence="2 3">JCM 16380</strain>
    </source>
</reference>
<accession>A0A229RUE1</accession>